<proteinExistence type="predicted"/>
<geneLocation type="mitochondrion" evidence="1"/>
<dbReference type="EMBL" id="LKAM01000021">
    <property type="protein sequence ID" value="KUM45283.1"/>
    <property type="molecule type" value="Genomic_DNA"/>
</dbReference>
<accession>A0A101LUA4</accession>
<reference evidence="1" key="1">
    <citation type="journal article" date="2015" name="Genome Biol. Evol.">
        <title>Organellar Genomes of White Spruce (Picea glauca): Assembly and Annotation.</title>
        <authorList>
            <person name="Jackman S.D."/>
            <person name="Warren R.L."/>
            <person name="Gibb E.A."/>
            <person name="Vandervalk B.P."/>
            <person name="Mohamadi H."/>
            <person name="Chu J."/>
            <person name="Raymond A."/>
            <person name="Pleasance S."/>
            <person name="Coope R."/>
            <person name="Wildung M.R."/>
            <person name="Ritland C.E."/>
            <person name="Bousquet J."/>
            <person name="Jones S.J."/>
            <person name="Bohlmann J."/>
            <person name="Birol I."/>
        </authorList>
    </citation>
    <scope>NUCLEOTIDE SEQUENCE [LARGE SCALE GENOMIC DNA]</scope>
    <source>
        <tissue evidence="1">Flushing bud</tissue>
    </source>
</reference>
<evidence type="ECO:0000313" key="1">
    <source>
        <dbReference type="EMBL" id="KUM45283.1"/>
    </source>
</evidence>
<organism evidence="1">
    <name type="scientific">Picea glauca</name>
    <name type="common">White spruce</name>
    <name type="synonym">Pinus glauca</name>
    <dbReference type="NCBI Taxonomy" id="3330"/>
    <lineage>
        <taxon>Eukaryota</taxon>
        <taxon>Viridiplantae</taxon>
        <taxon>Streptophyta</taxon>
        <taxon>Embryophyta</taxon>
        <taxon>Tracheophyta</taxon>
        <taxon>Spermatophyta</taxon>
        <taxon>Pinopsida</taxon>
        <taxon>Pinidae</taxon>
        <taxon>Conifers I</taxon>
        <taxon>Pinales</taxon>
        <taxon>Pinaceae</taxon>
        <taxon>Picea</taxon>
    </lineage>
</organism>
<sequence>MNHIVLAPRQEHKFIVVPVYVLSANVIPEITYRKANTKPMWWIRVYYKVLCVGSNYRKGKVGRFNPVPTREGIVH</sequence>
<keyword evidence="1" id="KW-0496">Mitochondrion</keyword>
<name>A0A101LUA4_PICGL</name>
<dbReference type="AlphaFoldDB" id="A0A101LUA4"/>
<comment type="caution">
    <text evidence="1">The sequence shown here is derived from an EMBL/GenBank/DDBJ whole genome shotgun (WGS) entry which is preliminary data.</text>
</comment>
<protein>
    <submittedName>
        <fullName evidence="1">Uncharacterized protein</fullName>
    </submittedName>
</protein>
<gene>
    <name evidence="1" type="ORF">ABT39_MTgene3456</name>
</gene>